<name>A2DUP0_TRIV3</name>
<dbReference type="AlphaFoldDB" id="A2DUP0"/>
<reference evidence="3" key="2">
    <citation type="journal article" date="2007" name="Science">
        <title>Draft genome sequence of the sexually transmitted pathogen Trichomonas vaginalis.</title>
        <authorList>
            <person name="Carlton J.M."/>
            <person name="Hirt R.P."/>
            <person name="Silva J.C."/>
            <person name="Delcher A.L."/>
            <person name="Schatz M."/>
            <person name="Zhao Q."/>
            <person name="Wortman J.R."/>
            <person name="Bidwell S.L."/>
            <person name="Alsmark U.C.M."/>
            <person name="Besteiro S."/>
            <person name="Sicheritz-Ponten T."/>
            <person name="Noel C.J."/>
            <person name="Dacks J.B."/>
            <person name="Foster P.G."/>
            <person name="Simillion C."/>
            <person name="Van de Peer Y."/>
            <person name="Miranda-Saavedra D."/>
            <person name="Barton G.J."/>
            <person name="Westrop G.D."/>
            <person name="Mueller S."/>
            <person name="Dessi D."/>
            <person name="Fiori P.L."/>
            <person name="Ren Q."/>
            <person name="Paulsen I."/>
            <person name="Zhang H."/>
            <person name="Bastida-Corcuera F.D."/>
            <person name="Simoes-Barbosa A."/>
            <person name="Brown M.T."/>
            <person name="Hayes R.D."/>
            <person name="Mukherjee M."/>
            <person name="Okumura C.Y."/>
            <person name="Schneider R."/>
            <person name="Smith A.J."/>
            <person name="Vanacova S."/>
            <person name="Villalvazo M."/>
            <person name="Haas B.J."/>
            <person name="Pertea M."/>
            <person name="Feldblyum T.V."/>
            <person name="Utterback T.R."/>
            <person name="Shu C.L."/>
            <person name="Osoegawa K."/>
            <person name="de Jong P.J."/>
            <person name="Hrdy I."/>
            <person name="Horvathova L."/>
            <person name="Zubacova Z."/>
            <person name="Dolezal P."/>
            <person name="Malik S.B."/>
            <person name="Logsdon J.M. Jr."/>
            <person name="Henze K."/>
            <person name="Gupta A."/>
            <person name="Wang C.C."/>
            <person name="Dunne R.L."/>
            <person name="Upcroft J.A."/>
            <person name="Upcroft P."/>
            <person name="White O."/>
            <person name="Salzberg S.L."/>
            <person name="Tang P."/>
            <person name="Chiu C.-H."/>
            <person name="Lee Y.-S."/>
            <person name="Embley T.M."/>
            <person name="Coombs G.H."/>
            <person name="Mottram J.C."/>
            <person name="Tachezy J."/>
            <person name="Fraser-Liggett C.M."/>
            <person name="Johnson P.J."/>
        </authorList>
    </citation>
    <scope>NUCLEOTIDE SEQUENCE [LARGE SCALE GENOMIC DNA]</scope>
    <source>
        <strain evidence="3">G3</strain>
    </source>
</reference>
<feature type="domain" description="Initiator binding" evidence="2">
    <location>
        <begin position="26"/>
        <end position="145"/>
    </location>
</feature>
<evidence type="ECO:0000313" key="4">
    <source>
        <dbReference type="Proteomes" id="UP000001542"/>
    </source>
</evidence>
<gene>
    <name evidence="3" type="ORF">TVAG_165590</name>
</gene>
<organism evidence="3 4">
    <name type="scientific">Trichomonas vaginalis (strain ATCC PRA-98 / G3)</name>
    <dbReference type="NCBI Taxonomy" id="412133"/>
    <lineage>
        <taxon>Eukaryota</taxon>
        <taxon>Metamonada</taxon>
        <taxon>Parabasalia</taxon>
        <taxon>Trichomonadida</taxon>
        <taxon>Trichomonadidae</taxon>
        <taxon>Trichomonas</taxon>
    </lineage>
</organism>
<proteinExistence type="predicted"/>
<feature type="region of interest" description="Disordered" evidence="1">
    <location>
        <begin position="193"/>
        <end position="217"/>
    </location>
</feature>
<dbReference type="VEuPathDB" id="TrichDB:TVAG_165590"/>
<dbReference type="RefSeq" id="XP_001328154.1">
    <property type="nucleotide sequence ID" value="XM_001328119.1"/>
</dbReference>
<keyword evidence="4" id="KW-1185">Reference proteome</keyword>
<dbReference type="Pfam" id="PF10416">
    <property type="entry name" value="IBD"/>
    <property type="match status" value="1"/>
</dbReference>
<dbReference type="InterPro" id="IPR018845">
    <property type="entry name" value="Initiator-bd"/>
</dbReference>
<dbReference type="EMBL" id="DS113249">
    <property type="protein sequence ID" value="EAY15931.1"/>
    <property type="molecule type" value="Genomic_DNA"/>
</dbReference>
<dbReference type="Proteomes" id="UP000001542">
    <property type="component" value="Unassembled WGS sequence"/>
</dbReference>
<dbReference type="KEGG" id="tva:4773938"/>
<feature type="compositionally biased region" description="Polar residues" evidence="1">
    <location>
        <begin position="193"/>
        <end position="214"/>
    </location>
</feature>
<evidence type="ECO:0000256" key="1">
    <source>
        <dbReference type="SAM" id="MobiDB-lite"/>
    </source>
</evidence>
<sequence>MESPCSPSSSASLNVPITFWNMLSPEDQAEYIDLRTQFHNSSTRERHGSSIQGDLQTIKAYIERRSELQEIRSIVCGICFAGSFICVNTSQLKCLLGRCKSSINNGFQILGYFSAKTKVRQCIVPVLPSLLRDSSLLRQWTIRCTENTIRIPPPQLAPSAPPRKPLPTPNINRGNGPLPTPMINNISTLTNSLQIKNPNSNSTPTQKLSPTTDGLSPPITPFFDPPPEYSTFENILPASAPRPVSMPNIYFDMNPSIDKIDNSNEDFQDSFDIPLIDRAENFEQDMADWTKFETVFP</sequence>
<dbReference type="InParanoid" id="A2DUP0"/>
<evidence type="ECO:0000313" key="3">
    <source>
        <dbReference type="EMBL" id="EAY15931.1"/>
    </source>
</evidence>
<reference evidence="3" key="1">
    <citation type="submission" date="2006-10" db="EMBL/GenBank/DDBJ databases">
        <authorList>
            <person name="Amadeo P."/>
            <person name="Zhao Q."/>
            <person name="Wortman J."/>
            <person name="Fraser-Liggett C."/>
            <person name="Carlton J."/>
        </authorList>
    </citation>
    <scope>NUCLEOTIDE SEQUENCE</scope>
    <source>
        <strain evidence="3">G3</strain>
    </source>
</reference>
<dbReference type="VEuPathDB" id="TrichDB:TVAGG3_0662640"/>
<accession>A2DUP0</accession>
<protein>
    <recommendedName>
        <fullName evidence="2">Initiator binding domain-containing protein</fullName>
    </recommendedName>
</protein>
<evidence type="ECO:0000259" key="2">
    <source>
        <dbReference type="Pfam" id="PF10416"/>
    </source>
</evidence>